<dbReference type="AlphaFoldDB" id="A0A024TTD4"/>
<protein>
    <submittedName>
        <fullName evidence="1">Uncharacterized protein</fullName>
    </submittedName>
</protein>
<dbReference type="EMBL" id="KI913973">
    <property type="protein sequence ID" value="ETV97279.1"/>
    <property type="molecule type" value="Genomic_DNA"/>
</dbReference>
<dbReference type="eggNOG" id="ENOG502RT6R">
    <property type="taxonomic scope" value="Eukaryota"/>
</dbReference>
<organism evidence="1">
    <name type="scientific">Aphanomyces invadans</name>
    <dbReference type="NCBI Taxonomy" id="157072"/>
    <lineage>
        <taxon>Eukaryota</taxon>
        <taxon>Sar</taxon>
        <taxon>Stramenopiles</taxon>
        <taxon>Oomycota</taxon>
        <taxon>Saprolegniomycetes</taxon>
        <taxon>Saprolegniales</taxon>
        <taxon>Verrucalvaceae</taxon>
        <taxon>Aphanomyces</taxon>
    </lineage>
</organism>
<dbReference type="VEuPathDB" id="FungiDB:H310_09635"/>
<proteinExistence type="predicted"/>
<evidence type="ECO:0000313" key="1">
    <source>
        <dbReference type="EMBL" id="ETV97279.1"/>
    </source>
</evidence>
<reference evidence="1" key="1">
    <citation type="submission" date="2013-12" db="EMBL/GenBank/DDBJ databases">
        <title>The Genome Sequence of Aphanomyces invadans NJM9701.</title>
        <authorList>
            <consortium name="The Broad Institute Genomics Platform"/>
            <person name="Russ C."/>
            <person name="Tyler B."/>
            <person name="van West P."/>
            <person name="Dieguez-Uribeondo J."/>
            <person name="Young S.K."/>
            <person name="Zeng Q."/>
            <person name="Gargeya S."/>
            <person name="Fitzgerald M."/>
            <person name="Abouelleil A."/>
            <person name="Alvarado L."/>
            <person name="Chapman S.B."/>
            <person name="Gainer-Dewar J."/>
            <person name="Goldberg J."/>
            <person name="Griggs A."/>
            <person name="Gujja S."/>
            <person name="Hansen M."/>
            <person name="Howarth C."/>
            <person name="Imamovic A."/>
            <person name="Ireland A."/>
            <person name="Larimer J."/>
            <person name="McCowan C."/>
            <person name="Murphy C."/>
            <person name="Pearson M."/>
            <person name="Poon T.W."/>
            <person name="Priest M."/>
            <person name="Roberts A."/>
            <person name="Saif S."/>
            <person name="Shea T."/>
            <person name="Sykes S."/>
            <person name="Wortman J."/>
            <person name="Nusbaum C."/>
            <person name="Birren B."/>
        </authorList>
    </citation>
    <scope>NUCLEOTIDE SEQUENCE [LARGE SCALE GENOMIC DNA]</scope>
    <source>
        <strain evidence="1">NJM9701</strain>
    </source>
</reference>
<dbReference type="PANTHER" id="PTHR35871">
    <property type="entry name" value="EXPRESSED PROTEIN"/>
    <property type="match status" value="1"/>
</dbReference>
<name>A0A024TTD4_9STRA</name>
<gene>
    <name evidence="1" type="ORF">H310_09635</name>
</gene>
<dbReference type="RefSeq" id="XP_008873987.1">
    <property type="nucleotide sequence ID" value="XM_008875765.1"/>
</dbReference>
<dbReference type="PANTHER" id="PTHR35871:SF1">
    <property type="entry name" value="CXC1-LIKE CYSTEINE CLUSTER ASSOCIATED WITH KDZ TRANSPOSASES DOMAIN-CONTAINING PROTEIN"/>
    <property type="match status" value="1"/>
</dbReference>
<accession>A0A024TTD4</accession>
<sequence>MINQVKEDVLSAFKDLHPGAQAFFTFDQSTNHAAFASDALRASKMNLKPGGAQARLRQGKLSDGTPQSMVFDHDHPLSGQAKGLQQVLLERGYDIKELKMPLTCKQPNVGTNRGDVLLCCARHCMASQEDFRIQMSLLEETIIQAGHICAFLPNLGYDYELTKFAHKKYKSHRRIPQLLFQEKEKLVEEMQSKREAK</sequence>
<dbReference type="GeneID" id="20086685"/>
<dbReference type="OrthoDB" id="61851at2759"/>